<gene>
    <name evidence="2" type="ORF">HK100_001565</name>
</gene>
<organism evidence="2 3">
    <name type="scientific">Physocladia obscura</name>
    <dbReference type="NCBI Taxonomy" id="109957"/>
    <lineage>
        <taxon>Eukaryota</taxon>
        <taxon>Fungi</taxon>
        <taxon>Fungi incertae sedis</taxon>
        <taxon>Chytridiomycota</taxon>
        <taxon>Chytridiomycota incertae sedis</taxon>
        <taxon>Chytridiomycetes</taxon>
        <taxon>Chytridiales</taxon>
        <taxon>Chytriomycetaceae</taxon>
        <taxon>Physocladia</taxon>
    </lineage>
</organism>
<evidence type="ECO:0000313" key="3">
    <source>
        <dbReference type="Proteomes" id="UP001211907"/>
    </source>
</evidence>
<feature type="region of interest" description="Disordered" evidence="1">
    <location>
        <begin position="1"/>
        <end position="80"/>
    </location>
</feature>
<evidence type="ECO:0000256" key="1">
    <source>
        <dbReference type="SAM" id="MobiDB-lite"/>
    </source>
</evidence>
<dbReference type="Proteomes" id="UP001211907">
    <property type="component" value="Unassembled WGS sequence"/>
</dbReference>
<proteinExistence type="predicted"/>
<sequence length="202" mass="22810">MSTTQKPRRSRVQDPKLSITKNPQVSKQRGSSPSLFVSPPDSSPNATARNTRSSRNTVNAFWGEDGKKSSQSGSGLVEEAVESSEIEAKVSVRDWYSKLNAEGPERSSVVQRRKVLFETQQIMPSPGTTYFQLVIETDRVLLRDWPRQRFSQKWTRDGSLNPGQKIIKIEDFLNKDSKAELVYIFGNEVYEKAVEVARQALS</sequence>
<protein>
    <submittedName>
        <fullName evidence="2">Uncharacterized protein</fullName>
    </submittedName>
</protein>
<feature type="compositionally biased region" description="Polar residues" evidence="1">
    <location>
        <begin position="43"/>
        <end position="59"/>
    </location>
</feature>
<dbReference type="EMBL" id="JADGJH010001343">
    <property type="protein sequence ID" value="KAJ3114746.1"/>
    <property type="molecule type" value="Genomic_DNA"/>
</dbReference>
<dbReference type="AlphaFoldDB" id="A0AAD5SYN0"/>
<accession>A0AAD5SYN0</accession>
<reference evidence="2" key="1">
    <citation type="submission" date="2020-05" db="EMBL/GenBank/DDBJ databases">
        <title>Phylogenomic resolution of chytrid fungi.</title>
        <authorList>
            <person name="Stajich J.E."/>
            <person name="Amses K."/>
            <person name="Simmons R."/>
            <person name="Seto K."/>
            <person name="Myers J."/>
            <person name="Bonds A."/>
            <person name="Quandt C.A."/>
            <person name="Barry K."/>
            <person name="Liu P."/>
            <person name="Grigoriev I."/>
            <person name="Longcore J.E."/>
            <person name="James T.Y."/>
        </authorList>
    </citation>
    <scope>NUCLEOTIDE SEQUENCE</scope>
    <source>
        <strain evidence="2">JEL0513</strain>
    </source>
</reference>
<feature type="compositionally biased region" description="Polar residues" evidence="1">
    <location>
        <begin position="19"/>
        <end position="35"/>
    </location>
</feature>
<keyword evidence="3" id="KW-1185">Reference proteome</keyword>
<feature type="compositionally biased region" description="Basic residues" evidence="1">
    <location>
        <begin position="1"/>
        <end position="10"/>
    </location>
</feature>
<name>A0AAD5SYN0_9FUNG</name>
<comment type="caution">
    <text evidence="2">The sequence shown here is derived from an EMBL/GenBank/DDBJ whole genome shotgun (WGS) entry which is preliminary data.</text>
</comment>
<evidence type="ECO:0000313" key="2">
    <source>
        <dbReference type="EMBL" id="KAJ3114746.1"/>
    </source>
</evidence>